<comment type="caution">
    <text evidence="3">The sequence shown here is derived from an EMBL/GenBank/DDBJ whole genome shotgun (WGS) entry which is preliminary data.</text>
</comment>
<dbReference type="InterPro" id="IPR011010">
    <property type="entry name" value="DNA_brk_join_enz"/>
</dbReference>
<dbReference type="GO" id="GO:0006310">
    <property type="term" value="P:DNA recombination"/>
    <property type="evidence" value="ECO:0007669"/>
    <property type="project" value="UniProtKB-KW"/>
</dbReference>
<dbReference type="Pfam" id="PF17293">
    <property type="entry name" value="Arm-DNA-bind_5"/>
    <property type="match status" value="1"/>
</dbReference>
<dbReference type="RefSeq" id="WP_182513487.1">
    <property type="nucleotide sequence ID" value="NZ_JACJIQ010000011.1"/>
</dbReference>
<dbReference type="GO" id="GO:0003677">
    <property type="term" value="F:DNA binding"/>
    <property type="evidence" value="ECO:0007669"/>
    <property type="project" value="InterPro"/>
</dbReference>
<sequence>MSYSTKAILLKPDKQGFSRIHIRYTYNRKPSSISIDEKIERVHFDTVKGLVKPKHPDSSEINNKIRTAQAELESVASSLENPEFVQVKEIYEKRVAEKVAAHKRKRLHEKIDYVINISDANDIAKQIAYHQNKLNELIKMQKELALKGFGSNSYEHNQILEYLNEFIKYHADKPVYQKQLKSFSVRFKKFTEKNNIILDYNIFDKDYYNLYCNYLKTEHNATLNYIGSNVKKLKAFLTWINEVKGIEMKKDFKKFKVQTEKKDVIYFTEEELDLIWDYKKECKKEYKKYIDLCVFGNHTGLRISDIRQSTFRIEVVDDEKLLIGRTVKTDGFYQVPLLFDNRIEEILTEHKYNLNLVSDQKYNKYIKQICKEVFAKHNINQEPIIIARKQFGDKEKSSKSFFKHDLLSSHSNRRGFCTRLYKDGWTEYDILNIIGSTSSAILRGYISNITSDIVKKAKSKRLEKLEKAKEKLKRVQA</sequence>
<evidence type="ECO:0000259" key="2">
    <source>
        <dbReference type="Pfam" id="PF17293"/>
    </source>
</evidence>
<feature type="domain" description="Arm DNA-binding" evidence="2">
    <location>
        <begin position="11"/>
        <end position="81"/>
    </location>
</feature>
<dbReference type="InterPro" id="IPR013762">
    <property type="entry name" value="Integrase-like_cat_sf"/>
</dbReference>
<protein>
    <recommendedName>
        <fullName evidence="2">Arm DNA-binding domain-containing protein</fullName>
    </recommendedName>
</protein>
<dbReference type="EMBL" id="JACJIQ010000011">
    <property type="protein sequence ID" value="MBA9078211.1"/>
    <property type="molecule type" value="Genomic_DNA"/>
</dbReference>
<dbReference type="Proteomes" id="UP000563094">
    <property type="component" value="Unassembled WGS sequence"/>
</dbReference>
<accession>A0A839GWU9</accession>
<keyword evidence="4" id="KW-1185">Reference proteome</keyword>
<dbReference type="InterPro" id="IPR035386">
    <property type="entry name" value="Arm-DNA-bind_5"/>
</dbReference>
<reference evidence="3 4" key="1">
    <citation type="submission" date="2020-08" db="EMBL/GenBank/DDBJ databases">
        <title>Genomic Encyclopedia of Type Strains, Phase IV (KMG-IV): sequencing the most valuable type-strain genomes for metagenomic binning, comparative biology and taxonomic classification.</title>
        <authorList>
            <person name="Goeker M."/>
        </authorList>
    </citation>
    <scope>NUCLEOTIDE SEQUENCE [LARGE SCALE GENOMIC DNA]</scope>
    <source>
        <strain evidence="3 4">DSM 29854</strain>
    </source>
</reference>
<dbReference type="GO" id="GO:0015074">
    <property type="term" value="P:DNA integration"/>
    <property type="evidence" value="ECO:0007669"/>
    <property type="project" value="InterPro"/>
</dbReference>
<proteinExistence type="predicted"/>
<name>A0A839GWU9_9BACT</name>
<evidence type="ECO:0000256" key="1">
    <source>
        <dbReference type="ARBA" id="ARBA00023172"/>
    </source>
</evidence>
<evidence type="ECO:0000313" key="3">
    <source>
        <dbReference type="EMBL" id="MBA9078211.1"/>
    </source>
</evidence>
<dbReference type="SUPFAM" id="SSF56349">
    <property type="entry name" value="DNA breaking-rejoining enzymes"/>
    <property type="match status" value="1"/>
</dbReference>
<organism evidence="3 4">
    <name type="scientific">Rufibacter quisquiliarum</name>
    <dbReference type="NCBI Taxonomy" id="1549639"/>
    <lineage>
        <taxon>Bacteria</taxon>
        <taxon>Pseudomonadati</taxon>
        <taxon>Bacteroidota</taxon>
        <taxon>Cytophagia</taxon>
        <taxon>Cytophagales</taxon>
        <taxon>Hymenobacteraceae</taxon>
        <taxon>Rufibacter</taxon>
    </lineage>
</organism>
<dbReference type="Gene3D" id="1.10.443.10">
    <property type="entry name" value="Intergrase catalytic core"/>
    <property type="match status" value="1"/>
</dbReference>
<keyword evidence="1" id="KW-0233">DNA recombination</keyword>
<dbReference type="AlphaFoldDB" id="A0A839GWU9"/>
<gene>
    <name evidence="3" type="ORF">FHS90_002935</name>
</gene>
<evidence type="ECO:0000313" key="4">
    <source>
        <dbReference type="Proteomes" id="UP000563094"/>
    </source>
</evidence>